<evidence type="ECO:0000313" key="8">
    <source>
        <dbReference type="EMBL" id="GAS99802.1"/>
    </source>
</evidence>
<comment type="function">
    <text evidence="6">Repressor of the lactose catabolism operon. Galactose-6-phosphate is the inducer.</text>
</comment>
<dbReference type="RefSeq" id="WP_024453479.1">
    <property type="nucleotide sequence ID" value="NZ_BCSY01000137.1"/>
</dbReference>
<dbReference type="SUPFAM" id="SSF100950">
    <property type="entry name" value="NagB/RpiA/CoA transferase-like"/>
    <property type="match status" value="1"/>
</dbReference>
<evidence type="ECO:0000256" key="3">
    <source>
        <dbReference type="ARBA" id="ARBA00023015"/>
    </source>
</evidence>
<organism evidence="8 9">
    <name type="scientific">Mycolicibacterium canariasense</name>
    <name type="common">Mycobacterium canariasense</name>
    <dbReference type="NCBI Taxonomy" id="228230"/>
    <lineage>
        <taxon>Bacteria</taxon>
        <taxon>Bacillati</taxon>
        <taxon>Actinomycetota</taxon>
        <taxon>Actinomycetes</taxon>
        <taxon>Mycobacteriales</taxon>
        <taxon>Mycobacteriaceae</taxon>
        <taxon>Mycolicibacterium</taxon>
    </lineage>
</organism>
<dbReference type="Proteomes" id="UP000069443">
    <property type="component" value="Unassembled WGS sequence"/>
</dbReference>
<dbReference type="SMART" id="SM01134">
    <property type="entry name" value="DeoRC"/>
    <property type="match status" value="1"/>
</dbReference>
<evidence type="ECO:0000256" key="1">
    <source>
        <dbReference type="ARBA" id="ARBA00021390"/>
    </source>
</evidence>
<dbReference type="Pfam" id="PF08220">
    <property type="entry name" value="HTH_DeoR"/>
    <property type="match status" value="1"/>
</dbReference>
<dbReference type="PRINTS" id="PR00037">
    <property type="entry name" value="HTHLACR"/>
</dbReference>
<proteinExistence type="predicted"/>
<reference evidence="9" key="1">
    <citation type="journal article" date="2016" name="Genome Announc.">
        <title>Draft Genome Sequences of Five Rapidly Growing Mycobacterium Species, M. thermoresistibile, M. fortuitum subsp. acetamidolyticum, M. canariasense, M. brisbanense, and M. novocastrense.</title>
        <authorList>
            <person name="Katahira K."/>
            <person name="Ogura Y."/>
            <person name="Gotoh Y."/>
            <person name="Hayashi T."/>
        </authorList>
    </citation>
    <scope>NUCLEOTIDE SEQUENCE [LARGE SCALE GENOMIC DNA]</scope>
    <source>
        <strain evidence="9">JCM15298</strain>
    </source>
</reference>
<dbReference type="GO" id="GO:0003700">
    <property type="term" value="F:DNA-binding transcription factor activity"/>
    <property type="evidence" value="ECO:0007669"/>
    <property type="project" value="InterPro"/>
</dbReference>
<dbReference type="STRING" id="228230.RMCC_6767"/>
<evidence type="ECO:0000256" key="4">
    <source>
        <dbReference type="ARBA" id="ARBA00023125"/>
    </source>
</evidence>
<gene>
    <name evidence="8" type="ORF">RMCC_6767</name>
</gene>
<keyword evidence="2" id="KW-0678">Repressor</keyword>
<dbReference type="PROSITE" id="PS00894">
    <property type="entry name" value="HTH_DEOR_1"/>
    <property type="match status" value="1"/>
</dbReference>
<dbReference type="InterPro" id="IPR014036">
    <property type="entry name" value="DeoR-like_C"/>
</dbReference>
<accession>A0A100WJQ0</accession>
<dbReference type="PROSITE" id="PS51000">
    <property type="entry name" value="HTH_DEOR_2"/>
    <property type="match status" value="1"/>
</dbReference>
<dbReference type="Pfam" id="PF00455">
    <property type="entry name" value="DeoRC"/>
    <property type="match status" value="1"/>
</dbReference>
<dbReference type="EMBL" id="BCSY01000137">
    <property type="protein sequence ID" value="GAS99802.1"/>
    <property type="molecule type" value="Genomic_DNA"/>
</dbReference>
<dbReference type="Gene3D" id="1.10.10.10">
    <property type="entry name" value="Winged helix-like DNA-binding domain superfamily/Winged helix DNA-binding domain"/>
    <property type="match status" value="1"/>
</dbReference>
<dbReference type="SMART" id="SM00420">
    <property type="entry name" value="HTH_DEOR"/>
    <property type="match status" value="1"/>
</dbReference>
<evidence type="ECO:0000256" key="2">
    <source>
        <dbReference type="ARBA" id="ARBA00022491"/>
    </source>
</evidence>
<name>A0A100WJQ0_MYCCR</name>
<reference evidence="9" key="2">
    <citation type="submission" date="2016-02" db="EMBL/GenBank/DDBJ databases">
        <title>Draft genome sequence of five rapidly growing Mycobacterium species.</title>
        <authorList>
            <person name="Katahira K."/>
            <person name="Gotou Y."/>
            <person name="Iida K."/>
            <person name="Ogura Y."/>
            <person name="Hayashi T."/>
        </authorList>
    </citation>
    <scope>NUCLEOTIDE SEQUENCE [LARGE SCALE GENOMIC DNA]</scope>
    <source>
        <strain evidence="9">JCM15298</strain>
    </source>
</reference>
<feature type="domain" description="HTH deoR-type" evidence="7">
    <location>
        <begin position="3"/>
        <end position="58"/>
    </location>
</feature>
<dbReference type="PANTHER" id="PTHR30363:SF4">
    <property type="entry name" value="GLYCEROL-3-PHOSPHATE REGULON REPRESSOR"/>
    <property type="match status" value="1"/>
</dbReference>
<dbReference type="AlphaFoldDB" id="A0A100WJQ0"/>
<keyword evidence="9" id="KW-1185">Reference proteome</keyword>
<protein>
    <recommendedName>
        <fullName evidence="1">Lactose phosphotransferase system repressor</fullName>
    </recommendedName>
</protein>
<dbReference type="InterPro" id="IPR036390">
    <property type="entry name" value="WH_DNA-bd_sf"/>
</dbReference>
<evidence type="ECO:0000256" key="5">
    <source>
        <dbReference type="ARBA" id="ARBA00023163"/>
    </source>
</evidence>
<keyword evidence="3" id="KW-0805">Transcription regulation</keyword>
<dbReference type="InterPro" id="IPR050313">
    <property type="entry name" value="Carb_Metab_HTH_regulators"/>
</dbReference>
<dbReference type="InterPro" id="IPR018356">
    <property type="entry name" value="Tscrpt_reg_HTH_DeoR_CS"/>
</dbReference>
<evidence type="ECO:0000256" key="6">
    <source>
        <dbReference type="ARBA" id="ARBA00024937"/>
    </source>
</evidence>
<dbReference type="Gene3D" id="3.40.50.1360">
    <property type="match status" value="1"/>
</dbReference>
<comment type="caution">
    <text evidence="8">The sequence shown here is derived from an EMBL/GenBank/DDBJ whole genome shotgun (WGS) entry which is preliminary data.</text>
</comment>
<dbReference type="InterPro" id="IPR036388">
    <property type="entry name" value="WH-like_DNA-bd_sf"/>
</dbReference>
<evidence type="ECO:0000313" key="9">
    <source>
        <dbReference type="Proteomes" id="UP000069443"/>
    </source>
</evidence>
<keyword evidence="4" id="KW-0238">DNA-binding</keyword>
<dbReference type="InterPro" id="IPR001034">
    <property type="entry name" value="DeoR_HTH"/>
</dbReference>
<dbReference type="InterPro" id="IPR037171">
    <property type="entry name" value="NagB/RpiA_transferase-like"/>
</dbReference>
<dbReference type="GO" id="GO:0003677">
    <property type="term" value="F:DNA binding"/>
    <property type="evidence" value="ECO:0007669"/>
    <property type="project" value="UniProtKB-KW"/>
</dbReference>
<keyword evidence="5" id="KW-0804">Transcription</keyword>
<dbReference type="SUPFAM" id="SSF46785">
    <property type="entry name" value="Winged helix' DNA-binding domain"/>
    <property type="match status" value="1"/>
</dbReference>
<dbReference type="PANTHER" id="PTHR30363">
    <property type="entry name" value="HTH-TYPE TRANSCRIPTIONAL REGULATOR SRLR-RELATED"/>
    <property type="match status" value="1"/>
</dbReference>
<dbReference type="OrthoDB" id="7688673at2"/>
<evidence type="ECO:0000259" key="7">
    <source>
        <dbReference type="PROSITE" id="PS51000"/>
    </source>
</evidence>
<sequence>MYAEERQQAIASLVIRQGRASVAELAQAYEVTTETVRRDLAALDKAGLVRRVHGGAVPARALHLVEQDVSERDTTRADRKDAIAAAATDFFPLSGSTVLLDAGTTTSRIAAAIPTDRDLVVVTNSVPIAARLSAVPSVALHLLGGRVRGVTQAAVGEATLAVLDSLRVDIAFIGTNGITPRHGLSTPDPDEAAVKRAMVKCANYVVVASDSSKIGREELISFAPISSVDALITDTEITDADRAELTGLGIEIVLAGEQA</sequence>